<comment type="subcellular location">
    <subcellularLocation>
        <location evidence="1">Membrane</location>
    </subcellularLocation>
</comment>
<dbReference type="OrthoDB" id="9806365at2"/>
<dbReference type="PANTHER" id="PTHR33910">
    <property type="entry name" value="PROTEIN TRANSLOCASE SUBUNIT SECE"/>
    <property type="match status" value="1"/>
</dbReference>
<accession>A0A1A6BZW6</accession>
<sequence length="125" mass="13356">MAEKAASRGSALDTVKLAIALLLLAVGVGGFYYFSHQMLVVRVIGLLVIGGVAAGVFLTSAPGRGAWAFLQGSRTEVRKMVWPSRAETTQVTLVVVGMVLVMGVFLWLLDTFLGWVVKHLMGYGS</sequence>
<dbReference type="PANTHER" id="PTHR33910:SF1">
    <property type="entry name" value="PROTEIN TRANSLOCASE SUBUNIT SECE"/>
    <property type="match status" value="1"/>
</dbReference>
<evidence type="ECO:0000313" key="10">
    <source>
        <dbReference type="EMBL" id="OBS07850.1"/>
    </source>
</evidence>
<dbReference type="Pfam" id="PF00584">
    <property type="entry name" value="SecE"/>
    <property type="match status" value="1"/>
</dbReference>
<dbReference type="GO" id="GO:0005886">
    <property type="term" value="C:plasma membrane"/>
    <property type="evidence" value="ECO:0007669"/>
    <property type="project" value="UniProtKB-UniRule"/>
</dbReference>
<protein>
    <recommendedName>
        <fullName evidence="9">Protein translocase subunit SecE</fullName>
    </recommendedName>
</protein>
<evidence type="ECO:0000256" key="3">
    <source>
        <dbReference type="ARBA" id="ARBA00022475"/>
    </source>
</evidence>
<dbReference type="RefSeq" id="WP_038094113.1">
    <property type="nucleotide sequence ID" value="NZ_JQSG02000008.1"/>
</dbReference>
<feature type="transmembrane region" description="Helical" evidence="9">
    <location>
        <begin position="40"/>
        <end position="70"/>
    </location>
</feature>
<evidence type="ECO:0000256" key="1">
    <source>
        <dbReference type="ARBA" id="ARBA00004370"/>
    </source>
</evidence>
<keyword evidence="3 9" id="KW-1003">Cell membrane</keyword>
<dbReference type="NCBIfam" id="NF004371">
    <property type="entry name" value="PRK05740.1-1"/>
    <property type="match status" value="1"/>
</dbReference>
<reference evidence="10 11" key="1">
    <citation type="journal article" date="2014" name="Genome Announc.">
        <title>Draft Genome Sequence of the Iron-Oxidizing, Acidophilic, and Halotolerant 'Thiobacillus prosperus' Type Strain DSM 5130.</title>
        <authorList>
            <person name="Ossandon F.J."/>
            <person name="Cardenas J.P."/>
            <person name="Corbett M."/>
            <person name="Quatrini R."/>
            <person name="Holmes D.S."/>
            <person name="Watkin E."/>
        </authorList>
    </citation>
    <scope>NUCLEOTIDE SEQUENCE [LARGE SCALE GENOMIC DNA]</scope>
    <source>
        <strain evidence="10 11">DSM 5130</strain>
    </source>
</reference>
<keyword evidence="7 9" id="KW-0811">Translocation</keyword>
<dbReference type="InterPro" id="IPR001901">
    <property type="entry name" value="Translocase_SecE/Sec61-g"/>
</dbReference>
<dbReference type="AlphaFoldDB" id="A0A1A6BZW6"/>
<feature type="transmembrane region" description="Helical" evidence="9">
    <location>
        <begin position="91"/>
        <end position="117"/>
    </location>
</feature>
<evidence type="ECO:0000313" key="11">
    <source>
        <dbReference type="Proteomes" id="UP000029273"/>
    </source>
</evidence>
<dbReference type="Gene3D" id="1.20.5.1030">
    <property type="entry name" value="Preprotein translocase secy subunit"/>
    <property type="match status" value="1"/>
</dbReference>
<dbReference type="InterPro" id="IPR038379">
    <property type="entry name" value="SecE_sf"/>
</dbReference>
<dbReference type="HAMAP" id="MF_00422">
    <property type="entry name" value="SecE"/>
    <property type="match status" value="1"/>
</dbReference>
<feature type="transmembrane region" description="Helical" evidence="9">
    <location>
        <begin position="12"/>
        <end position="34"/>
    </location>
</feature>
<keyword evidence="6 9" id="KW-1133">Transmembrane helix</keyword>
<dbReference type="GO" id="GO:0008320">
    <property type="term" value="F:protein transmembrane transporter activity"/>
    <property type="evidence" value="ECO:0007669"/>
    <property type="project" value="UniProtKB-UniRule"/>
</dbReference>
<gene>
    <name evidence="9" type="primary">secE</name>
    <name evidence="10" type="ORF">Thpro_023215</name>
</gene>
<evidence type="ECO:0000256" key="4">
    <source>
        <dbReference type="ARBA" id="ARBA00022692"/>
    </source>
</evidence>
<evidence type="ECO:0000256" key="9">
    <source>
        <dbReference type="HAMAP-Rule" id="MF_00422"/>
    </source>
</evidence>
<comment type="caution">
    <text evidence="10">The sequence shown here is derived from an EMBL/GenBank/DDBJ whole genome shotgun (WGS) entry which is preliminary data.</text>
</comment>
<dbReference type="Proteomes" id="UP000029273">
    <property type="component" value="Unassembled WGS sequence"/>
</dbReference>
<dbReference type="EMBL" id="JQSG02000008">
    <property type="protein sequence ID" value="OBS07850.1"/>
    <property type="molecule type" value="Genomic_DNA"/>
</dbReference>
<keyword evidence="5 9" id="KW-0653">Protein transport</keyword>
<name>A0A1A6BZW6_9GAMM</name>
<organism evidence="10 11">
    <name type="scientific">Acidihalobacter prosperus</name>
    <dbReference type="NCBI Taxonomy" id="160660"/>
    <lineage>
        <taxon>Bacteria</taxon>
        <taxon>Pseudomonadati</taxon>
        <taxon>Pseudomonadota</taxon>
        <taxon>Gammaproteobacteria</taxon>
        <taxon>Chromatiales</taxon>
        <taxon>Ectothiorhodospiraceae</taxon>
        <taxon>Acidihalobacter</taxon>
    </lineage>
</organism>
<comment type="similarity">
    <text evidence="9">Belongs to the SecE/SEC61-gamma family.</text>
</comment>
<dbReference type="STRING" id="160660.BJI67_11530"/>
<evidence type="ECO:0000256" key="2">
    <source>
        <dbReference type="ARBA" id="ARBA00022448"/>
    </source>
</evidence>
<comment type="caution">
    <text evidence="9">Lacks conserved residue(s) required for the propagation of feature annotation.</text>
</comment>
<keyword evidence="4 9" id="KW-0812">Transmembrane</keyword>
<evidence type="ECO:0000256" key="7">
    <source>
        <dbReference type="ARBA" id="ARBA00023010"/>
    </source>
</evidence>
<comment type="function">
    <text evidence="9">Essential subunit of the Sec protein translocation channel SecYEG. Clamps together the 2 halves of SecY. May contact the channel plug during translocation.</text>
</comment>
<keyword evidence="11" id="KW-1185">Reference proteome</keyword>
<keyword evidence="2 9" id="KW-0813">Transport</keyword>
<dbReference type="GO" id="GO:0006605">
    <property type="term" value="P:protein targeting"/>
    <property type="evidence" value="ECO:0007669"/>
    <property type="project" value="UniProtKB-UniRule"/>
</dbReference>
<dbReference type="PRINTS" id="PR01650">
    <property type="entry name" value="SECETRNLCASE"/>
</dbReference>
<dbReference type="PROSITE" id="PS01067">
    <property type="entry name" value="SECE_SEC61G"/>
    <property type="match status" value="1"/>
</dbReference>
<proteinExistence type="inferred from homology"/>
<evidence type="ECO:0000256" key="5">
    <source>
        <dbReference type="ARBA" id="ARBA00022927"/>
    </source>
</evidence>
<comment type="subunit">
    <text evidence="9">Component of the Sec protein translocase complex. Heterotrimer consisting of SecY, SecE and SecG subunits. The heterotrimers can form oligomers, although 1 heterotrimer is thought to be able to translocate proteins. Interacts with the ribosome. Interacts with SecDF, and other proteins may be involved. Interacts with SecA.</text>
</comment>
<dbReference type="InterPro" id="IPR005807">
    <property type="entry name" value="SecE_bac"/>
</dbReference>
<dbReference type="GO" id="GO:0043952">
    <property type="term" value="P:protein transport by the Sec complex"/>
    <property type="evidence" value="ECO:0007669"/>
    <property type="project" value="UniProtKB-UniRule"/>
</dbReference>
<keyword evidence="8 9" id="KW-0472">Membrane</keyword>
<evidence type="ECO:0000256" key="8">
    <source>
        <dbReference type="ARBA" id="ARBA00023136"/>
    </source>
</evidence>
<dbReference type="GO" id="GO:0009306">
    <property type="term" value="P:protein secretion"/>
    <property type="evidence" value="ECO:0007669"/>
    <property type="project" value="UniProtKB-UniRule"/>
</dbReference>
<evidence type="ECO:0000256" key="6">
    <source>
        <dbReference type="ARBA" id="ARBA00022989"/>
    </source>
</evidence>
<dbReference type="NCBIfam" id="TIGR00964">
    <property type="entry name" value="secE_bact"/>
    <property type="match status" value="1"/>
</dbReference>
<dbReference type="GO" id="GO:0065002">
    <property type="term" value="P:intracellular protein transmembrane transport"/>
    <property type="evidence" value="ECO:0007669"/>
    <property type="project" value="UniProtKB-UniRule"/>
</dbReference>